<keyword evidence="9" id="KW-1185">Reference proteome</keyword>
<feature type="compositionally biased region" description="Polar residues" evidence="6">
    <location>
        <begin position="474"/>
        <end position="488"/>
    </location>
</feature>
<feature type="region of interest" description="Disordered" evidence="6">
    <location>
        <begin position="237"/>
        <end position="264"/>
    </location>
</feature>
<feature type="domain" description="SHD" evidence="7">
    <location>
        <begin position="1053"/>
        <end position="1199"/>
    </location>
</feature>
<keyword evidence="4" id="KW-0254">Endocytosis</keyword>
<dbReference type="SUPFAM" id="SSF49447">
    <property type="entry name" value="Second domain of Mu2 adaptin subunit (ap50) of ap2 adaptor"/>
    <property type="match status" value="1"/>
</dbReference>
<dbReference type="InterPro" id="IPR012320">
    <property type="entry name" value="SHD_dom"/>
</dbReference>
<dbReference type="Pfam" id="PF00928">
    <property type="entry name" value="Adap_comp_sub"/>
    <property type="match status" value="1"/>
</dbReference>
<name>A0A914UHG8_9BILA</name>
<dbReference type="GO" id="GO:0045202">
    <property type="term" value="C:synapse"/>
    <property type="evidence" value="ECO:0007669"/>
    <property type="project" value="UniProtKB-ARBA"/>
</dbReference>
<feature type="compositionally biased region" description="Polar residues" evidence="6">
    <location>
        <begin position="566"/>
        <end position="586"/>
    </location>
</feature>
<dbReference type="FunFam" id="2.60.40.1170:FF:000022">
    <property type="entry name" value="AP-1 complex subunit mu"/>
    <property type="match status" value="1"/>
</dbReference>
<evidence type="ECO:0000313" key="10">
    <source>
        <dbReference type="WBParaSite" id="PSAMB.scaffold101size79781.g1825.t1"/>
    </source>
</evidence>
<organism evidence="9 10">
    <name type="scientific">Plectus sambesii</name>
    <dbReference type="NCBI Taxonomy" id="2011161"/>
    <lineage>
        <taxon>Eukaryota</taxon>
        <taxon>Metazoa</taxon>
        <taxon>Ecdysozoa</taxon>
        <taxon>Nematoda</taxon>
        <taxon>Chromadorea</taxon>
        <taxon>Plectida</taxon>
        <taxon>Plectina</taxon>
        <taxon>Plectoidea</taxon>
        <taxon>Plectidae</taxon>
        <taxon>Plectus</taxon>
    </lineage>
</organism>
<feature type="compositionally biased region" description="Polar residues" evidence="6">
    <location>
        <begin position="361"/>
        <end position="436"/>
    </location>
</feature>
<dbReference type="PROSITE" id="PS51072">
    <property type="entry name" value="MHD"/>
    <property type="match status" value="1"/>
</dbReference>
<feature type="compositionally biased region" description="Basic and acidic residues" evidence="6">
    <location>
        <begin position="876"/>
        <end position="888"/>
    </location>
</feature>
<dbReference type="InterPro" id="IPR028565">
    <property type="entry name" value="MHD"/>
</dbReference>
<feature type="region of interest" description="Disordered" evidence="6">
    <location>
        <begin position="295"/>
        <end position="586"/>
    </location>
</feature>
<feature type="region of interest" description="Disordered" evidence="6">
    <location>
        <begin position="47"/>
        <end position="71"/>
    </location>
</feature>
<reference evidence="10" key="1">
    <citation type="submission" date="2022-11" db="UniProtKB">
        <authorList>
            <consortium name="WormBaseParasite"/>
        </authorList>
    </citation>
    <scope>IDENTIFICATION</scope>
</reference>
<evidence type="ECO:0000256" key="5">
    <source>
        <dbReference type="ARBA" id="ARBA00022737"/>
    </source>
</evidence>
<dbReference type="PANTHER" id="PTHR10529">
    <property type="entry name" value="AP COMPLEX SUBUNIT MU"/>
    <property type="match status" value="1"/>
</dbReference>
<evidence type="ECO:0000256" key="2">
    <source>
        <dbReference type="ARBA" id="ARBA00005579"/>
    </source>
</evidence>
<evidence type="ECO:0000256" key="1">
    <source>
        <dbReference type="ARBA" id="ARBA00004496"/>
    </source>
</evidence>
<feature type="domain" description="MHD" evidence="8">
    <location>
        <begin position="1203"/>
        <end position="1517"/>
    </location>
</feature>
<feature type="region of interest" description="Disordered" evidence="6">
    <location>
        <begin position="717"/>
        <end position="907"/>
    </location>
</feature>
<feature type="compositionally biased region" description="Low complexity" evidence="6">
    <location>
        <begin position="799"/>
        <end position="817"/>
    </location>
</feature>
<dbReference type="FunFam" id="2.60.40.1170:FF:000018">
    <property type="entry name" value="stonin-2 isoform X2"/>
    <property type="match status" value="1"/>
</dbReference>
<sequence length="1607" mass="180257">MAEEDAWHYRRGSKDSDPEPIGAGKLFSAPAPLADLEETLSTALAIEKDPEASPSTTPSDAFDLPRAPELPASLDIDLQASKYPVTCPGPGHDDDHEVQASLLHREESVEHEMEGYDLPLAAEGIPRPLPAAEPIRRPQDQDYAALRRQYEAAAVLRPRPTTPTSWNALESYVQKVEDVPPPVDRSVPPDAGAKMRVVIPGKESLPPVTRRRKSSMSWSDFYESMAAQIPAQVAGATTARTMSGRSTPQTVPVDGDILDENPFYKEKVPPAPVVHRRTSIEWEVFDDGIREIDPRIKMDQQPTASVPASSETSNEAQSTQPSAATVLETYNSSIHDYQPAQPPSHDSYSAADDSSYYQPGATETYQPAQEVPSTYDDNSYYGQGINNDSSQFYSTSTAAVEDQSQYSGYQQEDSTYQNYQDTDASHSATQDSQYAQDSYHYPDSTTDHSQTGATYDWQQSETDKPASKYDSYQYPPTASQSEVENQTVPVAEPYQEQQQAPQPAPSYVPALLQDINQYKPHDPYSWDAQDSYTEQYQAPGSQTTATYDTQSYYPETQAGYQEDTAHSTYDNQSDYAATQDTTGHSQYYNAGTTDSYTSGTGYGTAAQSFTQSYGGGISNDPYSWENTEQQYTQPTAYTQSYDQAAPEAQAPSAHDEPAPPQAAVTQQQKSVEKEASVEEEDEKNDAWKMFQRMSDNVGKVVKQTEAKLKTLEENTLIRAMPNRQYEMKPPTPPPPENLMDITDEMLAKKKMAEKDGKEWKPISERLNDEIKKQKELNKPSRPPPPKGVPPPRRPPPPGAAAASSAWDDDGSAAIAPSYAPPSRPPPAHPAPSLSEWDDHSQNAYSAATGQYQPSQSVSTYDNYPTPQQIEPTRAPEPQKKVEEDKVETSHWAGFEDSSAPELPPSESGFFSKLSDGYSGMNQSDAFAAPVAVDPFAPLDENLLMQQSYDPFEVRSVEELVAEAKAKAEAETMASEAANDLDFFGLGVKRHENGGSGQSSPTPEGGSPASSRPPGFEDEFRPRGEDEDETPSPLYDEDDSEELEPYPPKFTGDGWELMLRHPLKKKIMGDRYWKPCFMRLHNNTILLFNSKAEQRPFQELPLQSSYSLSDITLQQYDIYGKIITVKLQYVLYKERVGIRPGQITRLVEGHFTKYGLPLEHAAQSTPLLKLGSLKADELASFVNCVEDVLFHCPARREGAVIYKQDEIQVHCYDEYSGYVDKMGVLSQQKARVRLFCLAFVSGMPYVEIGLNDRRRQGKEIVRRKDILPMYTERWIRFENLEFHSTVDRGVFDKEHVIKFLPPDGCFFEIMRFRVRPPRNREVPLHVKCIMKMAGSKVEIRLEAMVAGFASKKARQVPCEDIQIRFPIPEAWIYLFREERHWGYGSVHAKVRRPGKVKNLKDRLMGAVQHIDNCLIEVAIGEAKYEHVHRALVWRIARLPEKHHGAYKNHLLKCRFELSSFDLMPETFLPTCDVEFTMPLATVSNTVVRSVSLEQHEDPDRVEKFVRYVARCQYKIEVDYVQCTDLDVDAILDTTNANPEKGMETIPDLHKPAMDSNAIKDSHDGYRIDFTESEMGGGRFERHDSSSDEEDGRKGKMPIIQIDMKGYGY</sequence>
<feature type="region of interest" description="Disordered" evidence="6">
    <location>
        <begin position="986"/>
        <end position="1047"/>
    </location>
</feature>
<dbReference type="Gene3D" id="2.60.40.1170">
    <property type="entry name" value="Mu homology domain, subdomain B"/>
    <property type="match status" value="3"/>
</dbReference>
<feature type="compositionally biased region" description="Pro residues" evidence="6">
    <location>
        <begin position="780"/>
        <end position="798"/>
    </location>
</feature>
<proteinExistence type="inferred from homology"/>
<feature type="region of interest" description="Disordered" evidence="6">
    <location>
        <begin position="1569"/>
        <end position="1595"/>
    </location>
</feature>
<accession>A0A914UHG8</accession>
<evidence type="ECO:0000256" key="4">
    <source>
        <dbReference type="ARBA" id="ARBA00022583"/>
    </source>
</evidence>
<feature type="compositionally biased region" description="Polar residues" evidence="6">
    <location>
        <begin position="841"/>
        <end position="870"/>
    </location>
</feature>
<dbReference type="InterPro" id="IPR036168">
    <property type="entry name" value="AP2_Mu_C_sf"/>
</dbReference>
<evidence type="ECO:0000259" key="8">
    <source>
        <dbReference type="PROSITE" id="PS51072"/>
    </source>
</evidence>
<dbReference type="InterPro" id="IPR050431">
    <property type="entry name" value="Adaptor_comp_med_subunit"/>
</dbReference>
<feature type="compositionally biased region" description="Polar residues" evidence="6">
    <location>
        <begin position="528"/>
        <end position="554"/>
    </location>
</feature>
<dbReference type="FunFam" id="2.60.40.1170:FF:000016">
    <property type="entry name" value="AP-1 complex subunit mu"/>
    <property type="match status" value="1"/>
</dbReference>
<keyword evidence="3" id="KW-0963">Cytoplasm</keyword>
<feature type="compositionally biased region" description="Polar residues" evidence="6">
    <location>
        <begin position="238"/>
        <end position="250"/>
    </location>
</feature>
<feature type="region of interest" description="Disordered" evidence="6">
    <location>
        <begin position="635"/>
        <end position="685"/>
    </location>
</feature>
<dbReference type="GO" id="GO:0005737">
    <property type="term" value="C:cytoplasm"/>
    <property type="evidence" value="ECO:0007669"/>
    <property type="project" value="UniProtKB-SubCell"/>
</dbReference>
<dbReference type="Proteomes" id="UP000887566">
    <property type="component" value="Unplaced"/>
</dbReference>
<evidence type="ECO:0000256" key="3">
    <source>
        <dbReference type="ARBA" id="ARBA00022490"/>
    </source>
</evidence>
<dbReference type="PROSITE" id="PS51070">
    <property type="entry name" value="SHD"/>
    <property type="match status" value="1"/>
</dbReference>
<feature type="compositionally biased region" description="Basic and acidic residues" evidence="6">
    <location>
        <begin position="745"/>
        <end position="778"/>
    </location>
</feature>
<feature type="region of interest" description="Disordered" evidence="6">
    <location>
        <begin position="177"/>
        <end position="213"/>
    </location>
</feature>
<feature type="compositionally biased region" description="Pro residues" evidence="6">
    <location>
        <begin position="818"/>
        <end position="829"/>
    </location>
</feature>
<evidence type="ECO:0000256" key="6">
    <source>
        <dbReference type="SAM" id="MobiDB-lite"/>
    </source>
</evidence>
<protein>
    <submittedName>
        <fullName evidence="10">Stoned B-like protein</fullName>
    </submittedName>
</protein>
<evidence type="ECO:0000313" key="9">
    <source>
        <dbReference type="Proteomes" id="UP000887566"/>
    </source>
</evidence>
<feature type="compositionally biased region" description="Polar residues" evidence="6">
    <location>
        <begin position="300"/>
        <end position="335"/>
    </location>
</feature>
<evidence type="ECO:0000259" key="7">
    <source>
        <dbReference type="PROSITE" id="PS51070"/>
    </source>
</evidence>
<feature type="compositionally biased region" description="Basic and acidic residues" evidence="6">
    <location>
        <begin position="1577"/>
        <end position="1592"/>
    </location>
</feature>
<feature type="compositionally biased region" description="Low complexity" evidence="6">
    <location>
        <begin position="346"/>
        <end position="357"/>
    </location>
</feature>
<keyword evidence="5" id="KW-0677">Repeat</keyword>
<comment type="subcellular location">
    <subcellularLocation>
        <location evidence="1">Cytoplasm</location>
    </subcellularLocation>
</comment>
<feature type="compositionally biased region" description="Polar residues" evidence="6">
    <location>
        <begin position="443"/>
        <end position="460"/>
    </location>
</feature>
<feature type="region of interest" description="Disordered" evidence="6">
    <location>
        <begin position="1"/>
        <end position="30"/>
    </location>
</feature>
<feature type="compositionally biased region" description="Basic and acidic residues" evidence="6">
    <location>
        <begin position="1"/>
        <end position="17"/>
    </location>
</feature>
<feature type="compositionally biased region" description="Low complexity" evidence="6">
    <location>
        <begin position="489"/>
        <end position="510"/>
    </location>
</feature>
<dbReference type="WBParaSite" id="PSAMB.scaffold101size79781.g1825.t1">
    <property type="protein sequence ID" value="PSAMB.scaffold101size79781.g1825.t1"/>
    <property type="gene ID" value="PSAMB.scaffold101size79781.g1825"/>
</dbReference>
<comment type="similarity">
    <text evidence="2">Belongs to the Stoned B family.</text>
</comment>
<feature type="compositionally biased region" description="Acidic residues" evidence="6">
    <location>
        <begin position="1024"/>
        <end position="1043"/>
    </location>
</feature>
<dbReference type="GO" id="GO:0006897">
    <property type="term" value="P:endocytosis"/>
    <property type="evidence" value="ECO:0007669"/>
    <property type="project" value="UniProtKB-KW"/>
</dbReference>